<feature type="transmembrane region" description="Helical" evidence="6">
    <location>
        <begin position="173"/>
        <end position="191"/>
    </location>
</feature>
<dbReference type="GO" id="GO:0016020">
    <property type="term" value="C:membrane"/>
    <property type="evidence" value="ECO:0007669"/>
    <property type="project" value="UniProtKB-SubCell"/>
</dbReference>
<accession>A0A6N6MHM9</accession>
<keyword evidence="4 6" id="KW-1133">Transmembrane helix</keyword>
<dbReference type="EMBL" id="WAAT01000025">
    <property type="protein sequence ID" value="KAB1069399.1"/>
    <property type="molecule type" value="Genomic_DNA"/>
</dbReference>
<evidence type="ECO:0008006" key="9">
    <source>
        <dbReference type="Google" id="ProtNLM"/>
    </source>
</evidence>
<evidence type="ECO:0000256" key="5">
    <source>
        <dbReference type="ARBA" id="ARBA00023136"/>
    </source>
</evidence>
<feature type="transmembrane region" description="Helical" evidence="6">
    <location>
        <begin position="117"/>
        <end position="136"/>
    </location>
</feature>
<evidence type="ECO:0000256" key="6">
    <source>
        <dbReference type="SAM" id="Phobius"/>
    </source>
</evidence>
<dbReference type="AlphaFoldDB" id="A0A6N6MHM9"/>
<proteinExistence type="inferred from homology"/>
<evidence type="ECO:0000256" key="2">
    <source>
        <dbReference type="ARBA" id="ARBA00007375"/>
    </source>
</evidence>
<keyword evidence="3 6" id="KW-0812">Transmembrane</keyword>
<dbReference type="Pfam" id="PF07947">
    <property type="entry name" value="YhhN"/>
    <property type="match status" value="1"/>
</dbReference>
<dbReference type="InterPro" id="IPR012506">
    <property type="entry name" value="TMEM86B-like"/>
</dbReference>
<evidence type="ECO:0000313" key="8">
    <source>
        <dbReference type="Proteomes" id="UP000441333"/>
    </source>
</evidence>
<evidence type="ECO:0000256" key="4">
    <source>
        <dbReference type="ARBA" id="ARBA00022989"/>
    </source>
</evidence>
<keyword evidence="5 6" id="KW-0472">Membrane</keyword>
<gene>
    <name evidence="7" type="ORF">F6U93_03545</name>
</gene>
<organism evidence="7 8">
    <name type="scientific">Pseudotamlana haliotis</name>
    <dbReference type="NCBI Taxonomy" id="2614804"/>
    <lineage>
        <taxon>Bacteria</taxon>
        <taxon>Pseudomonadati</taxon>
        <taxon>Bacteroidota</taxon>
        <taxon>Flavobacteriia</taxon>
        <taxon>Flavobacteriales</taxon>
        <taxon>Flavobacteriaceae</taxon>
        <taxon>Pseudotamlana</taxon>
    </lineage>
</organism>
<sequence length="234" mass="27600">MMGIIRDKKKFFILFFVVLLIDTVVKVCLPVYPYRFMSKPPVMLLLIVYYYYNNSATNRRNYWWTMLALVCYFLGDLLIIDHENIYLLVTSLFIYSVAKLFLCFRFSHKSDFQVRRLIPFSVVIFVYTMGLVSFIYHDLGNFFFPAIISYFISLLLCQFAYLRKGVVDRKSYLLVFVGVLSYMLSEGIMVIKTFKTDVPYQDFSIMFFYATGIYLIIHGIIIEKPEIEGAKDSF</sequence>
<feature type="transmembrane region" description="Helical" evidence="6">
    <location>
        <begin position="142"/>
        <end position="161"/>
    </location>
</feature>
<keyword evidence="8" id="KW-1185">Reference proteome</keyword>
<evidence type="ECO:0000256" key="3">
    <source>
        <dbReference type="ARBA" id="ARBA00022692"/>
    </source>
</evidence>
<name>A0A6N6MHM9_9FLAO</name>
<evidence type="ECO:0000256" key="1">
    <source>
        <dbReference type="ARBA" id="ARBA00004141"/>
    </source>
</evidence>
<protein>
    <recommendedName>
        <fullName evidence="9">Lysoplasmalogenase</fullName>
    </recommendedName>
</protein>
<feature type="transmembrane region" description="Helical" evidence="6">
    <location>
        <begin position="36"/>
        <end position="52"/>
    </location>
</feature>
<feature type="transmembrane region" description="Helical" evidence="6">
    <location>
        <begin position="203"/>
        <end position="222"/>
    </location>
</feature>
<comment type="similarity">
    <text evidence="2">Belongs to the TMEM86 family.</text>
</comment>
<feature type="transmembrane region" description="Helical" evidence="6">
    <location>
        <begin position="61"/>
        <end position="79"/>
    </location>
</feature>
<evidence type="ECO:0000313" key="7">
    <source>
        <dbReference type="EMBL" id="KAB1069399.1"/>
    </source>
</evidence>
<feature type="transmembrane region" description="Helical" evidence="6">
    <location>
        <begin position="85"/>
        <end position="105"/>
    </location>
</feature>
<dbReference type="Proteomes" id="UP000441333">
    <property type="component" value="Unassembled WGS sequence"/>
</dbReference>
<comment type="subcellular location">
    <subcellularLocation>
        <location evidence="1">Membrane</location>
        <topology evidence="1">Multi-pass membrane protein</topology>
    </subcellularLocation>
</comment>
<dbReference type="RefSeq" id="WP_150936907.1">
    <property type="nucleotide sequence ID" value="NZ_WAAT01000025.1"/>
</dbReference>
<reference evidence="7 8" key="1">
    <citation type="submission" date="2019-09" db="EMBL/GenBank/DDBJ databases">
        <authorList>
            <person name="Cao W.R."/>
        </authorList>
    </citation>
    <scope>NUCLEOTIDE SEQUENCE [LARGE SCALE GENOMIC DNA]</scope>
    <source>
        <strain evidence="7 8">B1N29</strain>
    </source>
</reference>
<comment type="caution">
    <text evidence="7">The sequence shown here is derived from an EMBL/GenBank/DDBJ whole genome shotgun (WGS) entry which is preliminary data.</text>
</comment>